<dbReference type="PANTHER" id="PTHR24220">
    <property type="entry name" value="IMPORT ATP-BINDING PROTEIN"/>
    <property type="match status" value="1"/>
</dbReference>
<dbReference type="RefSeq" id="WP_218026194.1">
    <property type="nucleotide sequence ID" value="NZ_BJXW01000020.1"/>
</dbReference>
<proteinExistence type="inferred from homology"/>
<evidence type="ECO:0000313" key="7">
    <source>
        <dbReference type="Proteomes" id="UP000321491"/>
    </source>
</evidence>
<dbReference type="SMART" id="SM00382">
    <property type="entry name" value="AAA"/>
    <property type="match status" value="1"/>
</dbReference>
<evidence type="ECO:0000313" key="6">
    <source>
        <dbReference type="EMBL" id="GEN31605.1"/>
    </source>
</evidence>
<keyword evidence="7" id="KW-1185">Reference proteome</keyword>
<dbReference type="InterPro" id="IPR003593">
    <property type="entry name" value="AAA+_ATPase"/>
</dbReference>
<dbReference type="EMBL" id="BJXW01000020">
    <property type="protein sequence ID" value="GEN31605.1"/>
    <property type="molecule type" value="Genomic_DNA"/>
</dbReference>
<gene>
    <name evidence="6" type="ORF">CQU01_18430</name>
</gene>
<dbReference type="GO" id="GO:0098796">
    <property type="term" value="C:membrane protein complex"/>
    <property type="evidence" value="ECO:0007669"/>
    <property type="project" value="UniProtKB-ARBA"/>
</dbReference>
<name>A0A511UYA2_9BACI</name>
<reference evidence="6 7" key="1">
    <citation type="submission" date="2019-07" db="EMBL/GenBank/DDBJ databases">
        <title>Whole genome shotgun sequence of Cerasibacillus quisquiliarum NBRC 102429.</title>
        <authorList>
            <person name="Hosoyama A."/>
            <person name="Uohara A."/>
            <person name="Ohji S."/>
            <person name="Ichikawa N."/>
        </authorList>
    </citation>
    <scope>NUCLEOTIDE SEQUENCE [LARGE SCALE GENOMIC DNA]</scope>
    <source>
        <strain evidence="6 7">NBRC 102429</strain>
    </source>
</reference>
<keyword evidence="4 6" id="KW-0067">ATP-binding</keyword>
<evidence type="ECO:0000256" key="3">
    <source>
        <dbReference type="ARBA" id="ARBA00022741"/>
    </source>
</evidence>
<dbReference type="PANTHER" id="PTHR24220:SF86">
    <property type="entry name" value="ABC TRANSPORTER ABCH.1"/>
    <property type="match status" value="1"/>
</dbReference>
<evidence type="ECO:0000256" key="1">
    <source>
        <dbReference type="ARBA" id="ARBA00005417"/>
    </source>
</evidence>
<evidence type="ECO:0000259" key="5">
    <source>
        <dbReference type="PROSITE" id="PS50893"/>
    </source>
</evidence>
<dbReference type="Gene3D" id="3.40.50.300">
    <property type="entry name" value="P-loop containing nucleotide triphosphate hydrolases"/>
    <property type="match status" value="1"/>
</dbReference>
<dbReference type="GO" id="GO:0005886">
    <property type="term" value="C:plasma membrane"/>
    <property type="evidence" value="ECO:0007669"/>
    <property type="project" value="TreeGrafter"/>
</dbReference>
<dbReference type="GO" id="GO:0022857">
    <property type="term" value="F:transmembrane transporter activity"/>
    <property type="evidence" value="ECO:0007669"/>
    <property type="project" value="TreeGrafter"/>
</dbReference>
<organism evidence="6 7">
    <name type="scientific">Cerasibacillus quisquiliarum</name>
    <dbReference type="NCBI Taxonomy" id="227865"/>
    <lineage>
        <taxon>Bacteria</taxon>
        <taxon>Bacillati</taxon>
        <taxon>Bacillota</taxon>
        <taxon>Bacilli</taxon>
        <taxon>Bacillales</taxon>
        <taxon>Bacillaceae</taxon>
        <taxon>Cerasibacillus</taxon>
    </lineage>
</organism>
<dbReference type="CDD" id="cd03255">
    <property type="entry name" value="ABC_MJ0796_LolCDE_FtsE"/>
    <property type="match status" value="1"/>
</dbReference>
<evidence type="ECO:0000256" key="2">
    <source>
        <dbReference type="ARBA" id="ARBA00022448"/>
    </source>
</evidence>
<sequence length="231" mass="26360">MINLKNITKSYTSRNETVHVLDNITLSINPGKFVSIIGPSGSGKTTLLQVIGLLDEPTSGEIIIDGVHVNQLTNKERNRLRNRKISYIFQQYQLLPALTALENIMLPILQFKKNKEVIERAEHLIEQVGLKDRRHHIPAKLSGGEQQRIAIARALMSQPDIILADEMTGNLDEDTANNIMELFQKIHRQDKKTIVMVTHYLELIKYTEDAYQLRNGHLSKIDRNLNTYVAE</sequence>
<dbReference type="InterPro" id="IPR003439">
    <property type="entry name" value="ABC_transporter-like_ATP-bd"/>
</dbReference>
<dbReference type="InterPro" id="IPR017911">
    <property type="entry name" value="MacB-like_ATP-bd"/>
</dbReference>
<dbReference type="PROSITE" id="PS50893">
    <property type="entry name" value="ABC_TRANSPORTER_2"/>
    <property type="match status" value="1"/>
</dbReference>
<dbReference type="FunFam" id="3.40.50.300:FF:000032">
    <property type="entry name" value="Export ABC transporter ATP-binding protein"/>
    <property type="match status" value="1"/>
</dbReference>
<dbReference type="Proteomes" id="UP000321491">
    <property type="component" value="Unassembled WGS sequence"/>
</dbReference>
<feature type="domain" description="ABC transporter" evidence="5">
    <location>
        <begin position="2"/>
        <end position="229"/>
    </location>
</feature>
<dbReference type="GO" id="GO:0016887">
    <property type="term" value="F:ATP hydrolysis activity"/>
    <property type="evidence" value="ECO:0007669"/>
    <property type="project" value="InterPro"/>
</dbReference>
<keyword evidence="3" id="KW-0547">Nucleotide-binding</keyword>
<dbReference type="SUPFAM" id="SSF52540">
    <property type="entry name" value="P-loop containing nucleoside triphosphate hydrolases"/>
    <property type="match status" value="1"/>
</dbReference>
<dbReference type="GO" id="GO:0005524">
    <property type="term" value="F:ATP binding"/>
    <property type="evidence" value="ECO:0007669"/>
    <property type="project" value="UniProtKB-KW"/>
</dbReference>
<comment type="similarity">
    <text evidence="1">Belongs to the ABC transporter superfamily.</text>
</comment>
<accession>A0A511UYA2</accession>
<dbReference type="PROSITE" id="PS00211">
    <property type="entry name" value="ABC_TRANSPORTER_1"/>
    <property type="match status" value="1"/>
</dbReference>
<evidence type="ECO:0000256" key="4">
    <source>
        <dbReference type="ARBA" id="ARBA00022840"/>
    </source>
</evidence>
<dbReference type="InterPro" id="IPR017871">
    <property type="entry name" value="ABC_transporter-like_CS"/>
</dbReference>
<dbReference type="Pfam" id="PF00005">
    <property type="entry name" value="ABC_tran"/>
    <property type="match status" value="1"/>
</dbReference>
<comment type="caution">
    <text evidence="6">The sequence shown here is derived from an EMBL/GenBank/DDBJ whole genome shotgun (WGS) entry which is preliminary data.</text>
</comment>
<keyword evidence="2" id="KW-0813">Transport</keyword>
<dbReference type="InterPro" id="IPR027417">
    <property type="entry name" value="P-loop_NTPase"/>
</dbReference>
<protein>
    <submittedName>
        <fullName evidence="6">Macrolide ABC transporter ATP-binding protein</fullName>
    </submittedName>
</protein>
<dbReference type="AlphaFoldDB" id="A0A511UYA2"/>
<dbReference type="InterPro" id="IPR015854">
    <property type="entry name" value="ABC_transpr_LolD-like"/>
</dbReference>